<evidence type="ECO:0000256" key="3">
    <source>
        <dbReference type="ARBA" id="ARBA00022692"/>
    </source>
</evidence>
<feature type="transmembrane region" description="Helical" evidence="7">
    <location>
        <begin position="403"/>
        <end position="423"/>
    </location>
</feature>
<evidence type="ECO:0000256" key="5">
    <source>
        <dbReference type="ARBA" id="ARBA00023136"/>
    </source>
</evidence>
<dbReference type="PANTHER" id="PTHR30619:SF1">
    <property type="entry name" value="RECOMBINATION PROTEIN 2"/>
    <property type="match status" value="1"/>
</dbReference>
<keyword evidence="4 7" id="KW-1133">Transmembrane helix</keyword>
<accession>A0A0N7KY09</accession>
<keyword evidence="2" id="KW-1003">Cell membrane</keyword>
<dbReference type="InterPro" id="IPR004477">
    <property type="entry name" value="ComEC_N"/>
</dbReference>
<feature type="transmembrane region" description="Helical" evidence="7">
    <location>
        <begin position="96"/>
        <end position="117"/>
    </location>
</feature>
<evidence type="ECO:0000256" key="1">
    <source>
        <dbReference type="ARBA" id="ARBA00004651"/>
    </source>
</evidence>
<feature type="transmembrane region" description="Helical" evidence="7">
    <location>
        <begin position="435"/>
        <end position="461"/>
    </location>
</feature>
<evidence type="ECO:0000256" key="6">
    <source>
        <dbReference type="SAM" id="MobiDB-lite"/>
    </source>
</evidence>
<dbReference type="GO" id="GO:0005886">
    <property type="term" value="C:plasma membrane"/>
    <property type="evidence" value="ECO:0007669"/>
    <property type="project" value="UniProtKB-SubCell"/>
</dbReference>
<feature type="transmembrane region" description="Helical" evidence="7">
    <location>
        <begin position="72"/>
        <end position="89"/>
    </location>
</feature>
<evidence type="ECO:0000313" key="9">
    <source>
        <dbReference type="EMBL" id="BAT28409.1"/>
    </source>
</evidence>
<evidence type="ECO:0000256" key="4">
    <source>
        <dbReference type="ARBA" id="ARBA00022989"/>
    </source>
</evidence>
<dbReference type="NCBIfam" id="TIGR00360">
    <property type="entry name" value="ComEC_N-term"/>
    <property type="match status" value="1"/>
</dbReference>
<feature type="transmembrane region" description="Helical" evidence="7">
    <location>
        <begin position="47"/>
        <end position="66"/>
    </location>
</feature>
<keyword evidence="5 7" id="KW-0472">Membrane</keyword>
<feature type="transmembrane region" description="Helical" evidence="7">
    <location>
        <begin position="359"/>
        <end position="391"/>
    </location>
</feature>
<organism evidence="9">
    <name type="scientific">Aureimonas frigidaquae</name>
    <dbReference type="NCBI Taxonomy" id="424757"/>
    <lineage>
        <taxon>Bacteria</taxon>
        <taxon>Pseudomonadati</taxon>
        <taxon>Pseudomonadota</taxon>
        <taxon>Alphaproteobacteria</taxon>
        <taxon>Hyphomicrobiales</taxon>
        <taxon>Aurantimonadaceae</taxon>
        <taxon>Aureimonas</taxon>
    </lineage>
</organism>
<feature type="region of interest" description="Disordered" evidence="6">
    <location>
        <begin position="724"/>
        <end position="753"/>
    </location>
</feature>
<dbReference type="AlphaFoldDB" id="A0A0N7KY09"/>
<evidence type="ECO:0000256" key="2">
    <source>
        <dbReference type="ARBA" id="ARBA00022475"/>
    </source>
</evidence>
<dbReference type="PANTHER" id="PTHR30619">
    <property type="entry name" value="DNA INTERNALIZATION/COMPETENCE PROTEIN COMEC/REC2"/>
    <property type="match status" value="1"/>
</dbReference>
<proteinExistence type="predicted"/>
<name>A0A0N7KY09_9HYPH</name>
<feature type="transmembrane region" description="Helical" evidence="7">
    <location>
        <begin position="502"/>
        <end position="525"/>
    </location>
</feature>
<evidence type="ECO:0000256" key="7">
    <source>
        <dbReference type="SAM" id="Phobius"/>
    </source>
</evidence>
<evidence type="ECO:0000259" key="8">
    <source>
        <dbReference type="Pfam" id="PF03772"/>
    </source>
</evidence>
<feature type="transmembrane region" description="Helical" evidence="7">
    <location>
        <begin position="537"/>
        <end position="558"/>
    </location>
</feature>
<protein>
    <submittedName>
        <fullName evidence="9">Putative ComEC/Rec2-related protein</fullName>
    </submittedName>
</protein>
<comment type="subcellular location">
    <subcellularLocation>
        <location evidence="1">Cell membrane</location>
        <topology evidence="1">Multi-pass membrane protein</topology>
    </subcellularLocation>
</comment>
<feature type="domain" description="ComEC/Rec2-related protein" evidence="8">
    <location>
        <begin position="271"/>
        <end position="550"/>
    </location>
</feature>
<feature type="transmembrane region" description="Helical" evidence="7">
    <location>
        <begin position="301"/>
        <end position="321"/>
    </location>
</feature>
<feature type="transmembrane region" description="Helical" evidence="7">
    <location>
        <begin position="333"/>
        <end position="353"/>
    </location>
</feature>
<sequence length="753" mass="80121">MRSDKHRLGAVGREMVDRISIAGTRPILHSCIGWLRLQMDAQAARRTGLHAITLALILGIAAYHLLSWRISMRSALAAMAMLLALIAALRRRPVLAAGPIVFGCLLLAAALAGQVLAQWEMRGEAAVILSGTAMVRIEGRVVERQADDLGRWRYRVRISRTFEPTLSRPPSEVRITVASAHEPIPIGGSYRGLVRLSPPSGPAYPTAYDFAVAAYFGGLGAYGFALGPPDAVPDTVGLQGVWEHLAAFRSRITERIHDVITGPAGAVAAALVTGDRDAIPDQISKDFRVTGLSHVLSISGYHMALVAGFVMGSVRLLLALLPWPSRWPAPRKVAAAFALVWVLAYLAIASPNVATERSFIMIVLMLGAVLLDRPALTLRNVSLAAMIVLALAPHEALSASFQLSFAATAALVGVASHLLAGFGKTEGEGLSVGRLGALILVAIVSSAVAGLSTTPFVAYHFGRTAPYGVVTNILVMPLFSFWVMPAGLVAMLAMPFGLDAPFLILMGWGLDAVFVVTRHAAALLPDRAAGLMSGQELITYAAALFCACFLVGALRWLAVPLTLLALALSTTRPPLPDMLLYEDGRKLAIVKAEGLRPMGRPPGPFIANQWTSAFGPFLEDEFVCADSICRASGPQGLRIGWTEDYTLTETLCATSDIAIVARAIRERTCQSGAKLITLRTLRRSGSLAIRDLGAGRSDIRQAIPPAPQAWNLHRLAPWPESLRRKAAAVEPGRDTAEEAVSNGGSSPPDAPAP</sequence>
<dbReference type="Pfam" id="PF03772">
    <property type="entry name" value="Competence"/>
    <property type="match status" value="1"/>
</dbReference>
<dbReference type="EMBL" id="LC066377">
    <property type="protein sequence ID" value="BAT28409.1"/>
    <property type="molecule type" value="Genomic_DNA"/>
</dbReference>
<feature type="transmembrane region" description="Helical" evidence="7">
    <location>
        <begin position="473"/>
        <end position="496"/>
    </location>
</feature>
<keyword evidence="3 7" id="KW-0812">Transmembrane</keyword>
<dbReference type="InterPro" id="IPR052159">
    <property type="entry name" value="Competence_DNA_uptake"/>
</dbReference>
<reference evidence="9" key="1">
    <citation type="journal article" date="2015" name="Proc. Natl. Acad. Sci. U.S.A.">
        <title>Bacterial clade with the ribosomal RNA operon on a small plasmid rather than the chromosome.</title>
        <authorList>
            <person name="Anda M."/>
            <person name="Ohtsubo Y."/>
            <person name="Okubo T."/>
            <person name="Sugawara M."/>
            <person name="Nagata Y."/>
            <person name="Tsuda M."/>
            <person name="Minamisawa K."/>
            <person name="Mitsui H."/>
        </authorList>
    </citation>
    <scope>NUCLEOTIDE SEQUENCE</scope>
    <source>
        <strain evidence="9">JCM 14755</strain>
    </source>
</reference>